<reference evidence="1 2" key="1">
    <citation type="submission" date="2023-02" db="EMBL/GenBank/DDBJ databases">
        <title>LHISI_Scaffold_Assembly.</title>
        <authorList>
            <person name="Stuart O.P."/>
            <person name="Cleave R."/>
            <person name="Magrath M.J.L."/>
            <person name="Mikheyev A.S."/>
        </authorList>
    </citation>
    <scope>NUCLEOTIDE SEQUENCE [LARGE SCALE GENOMIC DNA]</scope>
    <source>
        <strain evidence="1">Daus_M_001</strain>
        <tissue evidence="1">Leg muscle</tissue>
    </source>
</reference>
<gene>
    <name evidence="1" type="ORF">PR048_013109</name>
</gene>
<dbReference type="EMBL" id="JARBHB010000004">
    <property type="protein sequence ID" value="KAJ8886897.1"/>
    <property type="molecule type" value="Genomic_DNA"/>
</dbReference>
<evidence type="ECO:0000313" key="2">
    <source>
        <dbReference type="Proteomes" id="UP001159363"/>
    </source>
</evidence>
<name>A0ABQ9HRP6_9NEOP</name>
<evidence type="ECO:0008006" key="3">
    <source>
        <dbReference type="Google" id="ProtNLM"/>
    </source>
</evidence>
<evidence type="ECO:0000313" key="1">
    <source>
        <dbReference type="EMBL" id="KAJ8886897.1"/>
    </source>
</evidence>
<keyword evidence="2" id="KW-1185">Reference proteome</keyword>
<organism evidence="1 2">
    <name type="scientific">Dryococelus australis</name>
    <dbReference type="NCBI Taxonomy" id="614101"/>
    <lineage>
        <taxon>Eukaryota</taxon>
        <taxon>Metazoa</taxon>
        <taxon>Ecdysozoa</taxon>
        <taxon>Arthropoda</taxon>
        <taxon>Hexapoda</taxon>
        <taxon>Insecta</taxon>
        <taxon>Pterygota</taxon>
        <taxon>Neoptera</taxon>
        <taxon>Polyneoptera</taxon>
        <taxon>Phasmatodea</taxon>
        <taxon>Verophasmatodea</taxon>
        <taxon>Anareolatae</taxon>
        <taxon>Phasmatidae</taxon>
        <taxon>Eurycanthinae</taxon>
        <taxon>Dryococelus</taxon>
    </lineage>
</organism>
<accession>A0ABQ9HRP6</accession>
<comment type="caution">
    <text evidence="1">The sequence shown here is derived from an EMBL/GenBank/DDBJ whole genome shotgun (WGS) entry which is preliminary data.</text>
</comment>
<sequence>MLHVREYVFLSELCVNQRVEEDSKQLRAYWKQIQRQLRGPDFYYSLDKGPNIKILSLLELPGFIAIRKPDTWRSTLRRKYSSVAEQTSTSTHKMGCHHSSGWSPLNEYGYHKRIDFVQWYLHECVCHLGFSLTILYTDETTFHFDKNPHSTQTSDHEVRFAVNGPPLLTTKSDCHFLSRLSLSNTTSLLEEFPLNMWLQRDGDPIIFARHLWQHLTKLSLLAGLATEILCCGMQDHWT</sequence>
<proteinExistence type="predicted"/>
<dbReference type="Proteomes" id="UP001159363">
    <property type="component" value="Chromosome X"/>
</dbReference>
<protein>
    <recommendedName>
        <fullName evidence="3">Maturase K</fullName>
    </recommendedName>
</protein>